<protein>
    <submittedName>
        <fullName evidence="1">Uncharacterized protein</fullName>
    </submittedName>
</protein>
<evidence type="ECO:0000313" key="1">
    <source>
        <dbReference type="EMBL" id="GBN21773.1"/>
    </source>
</evidence>
<comment type="caution">
    <text evidence="1">The sequence shown here is derived from an EMBL/GenBank/DDBJ whole genome shotgun (WGS) entry which is preliminary data.</text>
</comment>
<organism evidence="1 2">
    <name type="scientific">Araneus ventricosus</name>
    <name type="common">Orbweaver spider</name>
    <name type="synonym">Epeira ventricosa</name>
    <dbReference type="NCBI Taxonomy" id="182803"/>
    <lineage>
        <taxon>Eukaryota</taxon>
        <taxon>Metazoa</taxon>
        <taxon>Ecdysozoa</taxon>
        <taxon>Arthropoda</taxon>
        <taxon>Chelicerata</taxon>
        <taxon>Arachnida</taxon>
        <taxon>Araneae</taxon>
        <taxon>Araneomorphae</taxon>
        <taxon>Entelegynae</taxon>
        <taxon>Araneoidea</taxon>
        <taxon>Araneidae</taxon>
        <taxon>Araneus</taxon>
    </lineage>
</organism>
<dbReference type="EMBL" id="BGPR01006776">
    <property type="protein sequence ID" value="GBN21773.1"/>
    <property type="molecule type" value="Genomic_DNA"/>
</dbReference>
<accession>A0A4Y2M5Q1</accession>
<keyword evidence="2" id="KW-1185">Reference proteome</keyword>
<dbReference type="Proteomes" id="UP000499080">
    <property type="component" value="Unassembled WGS sequence"/>
</dbReference>
<gene>
    <name evidence="1" type="ORF">AVEN_108316_1</name>
</gene>
<proteinExistence type="predicted"/>
<reference evidence="1 2" key="1">
    <citation type="journal article" date="2019" name="Sci. Rep.">
        <title>Orb-weaving spider Araneus ventricosus genome elucidates the spidroin gene catalogue.</title>
        <authorList>
            <person name="Kono N."/>
            <person name="Nakamura H."/>
            <person name="Ohtoshi R."/>
            <person name="Moran D.A.P."/>
            <person name="Shinohara A."/>
            <person name="Yoshida Y."/>
            <person name="Fujiwara M."/>
            <person name="Mori M."/>
            <person name="Tomita M."/>
            <person name="Arakawa K."/>
        </authorList>
    </citation>
    <scope>NUCLEOTIDE SEQUENCE [LARGE SCALE GENOMIC DNA]</scope>
</reference>
<dbReference type="AlphaFoldDB" id="A0A4Y2M5Q1"/>
<evidence type="ECO:0000313" key="2">
    <source>
        <dbReference type="Proteomes" id="UP000499080"/>
    </source>
</evidence>
<name>A0A4Y2M5Q1_ARAVE</name>
<sequence length="108" mass="12698">METVHLGRYHSVFMDLKTFMPKFVKKLNKGGLLKDLTILKESIDYKEYEMYFRFMVIPLIFMQYLKLKKVVPESLEAARWQDKMGAGSKPAGGRRERLVVFNFTKVSI</sequence>